<dbReference type="SUPFAM" id="SSF49842">
    <property type="entry name" value="TNF-like"/>
    <property type="match status" value="1"/>
</dbReference>
<dbReference type="Gene3D" id="2.60.120.40">
    <property type="match status" value="1"/>
</dbReference>
<keyword evidence="8" id="KW-1185">Reference proteome</keyword>
<evidence type="ECO:0000256" key="3">
    <source>
        <dbReference type="ARBA" id="ARBA00022729"/>
    </source>
</evidence>
<evidence type="ECO:0000256" key="4">
    <source>
        <dbReference type="SAM" id="MobiDB-lite"/>
    </source>
</evidence>
<evidence type="ECO:0000256" key="5">
    <source>
        <dbReference type="SAM" id="SignalP"/>
    </source>
</evidence>
<dbReference type="PROSITE" id="PS50871">
    <property type="entry name" value="C1Q"/>
    <property type="match status" value="1"/>
</dbReference>
<evidence type="ECO:0000256" key="2">
    <source>
        <dbReference type="ARBA" id="ARBA00022525"/>
    </source>
</evidence>
<comment type="subcellular location">
    <subcellularLocation>
        <location evidence="1">Secreted</location>
    </subcellularLocation>
</comment>
<feature type="region of interest" description="Disordered" evidence="4">
    <location>
        <begin position="97"/>
        <end position="130"/>
    </location>
</feature>
<dbReference type="InterPro" id="IPR008983">
    <property type="entry name" value="Tumour_necrosis_fac-like_dom"/>
</dbReference>
<keyword evidence="2" id="KW-0964">Secreted</keyword>
<dbReference type="PANTHER" id="PTHR22923:SF116">
    <property type="entry name" value="C1Q DOMAIN-CONTAINING PROTEIN"/>
    <property type="match status" value="1"/>
</dbReference>
<evidence type="ECO:0000259" key="6">
    <source>
        <dbReference type="PROSITE" id="PS50871"/>
    </source>
</evidence>
<feature type="signal peptide" evidence="5">
    <location>
        <begin position="1"/>
        <end position="21"/>
    </location>
</feature>
<feature type="chain" id="PRO_5046644081" evidence="5">
    <location>
        <begin position="22"/>
        <end position="282"/>
    </location>
</feature>
<sequence>MKSRGVKFALVFAILWAQAFAEDNYSQKDDVYALQSAVGHILQRLNDRDIHINTLEDDVKHLTALLADQVETIREQNSQIREQNSRIQHLEEIIRSTSNENHDTSEDTSGQEHAQSSTSSKSASVRTAPYENDAQRIRREYIGAPVAFLAILTNHITHAGAHQPIAFDRVVTNVGGAYNAHLGSFVAPISGIYVFSTTLLSYPGHTTGFGFVKNNDLVSRLYLKTSAGQYETVAQTIVLQLAKGDDITVRNESPDETIHGSDYSTFAGFLIWETENIPAVVG</sequence>
<dbReference type="EMBL" id="CP111025">
    <property type="protein sequence ID" value="WAR25955.1"/>
    <property type="molecule type" value="Genomic_DNA"/>
</dbReference>
<reference evidence="7" key="1">
    <citation type="submission" date="2022-11" db="EMBL/GenBank/DDBJ databases">
        <title>Centuries of genome instability and evolution in soft-shell clam transmissible cancer (bioRxiv).</title>
        <authorList>
            <person name="Hart S.F.M."/>
            <person name="Yonemitsu M.A."/>
            <person name="Giersch R.M."/>
            <person name="Beal B.F."/>
            <person name="Arriagada G."/>
            <person name="Davis B.W."/>
            <person name="Ostrander E.A."/>
            <person name="Goff S.P."/>
            <person name="Metzger M.J."/>
        </authorList>
    </citation>
    <scope>NUCLEOTIDE SEQUENCE</scope>
    <source>
        <strain evidence="7">MELC-2E11</strain>
        <tissue evidence="7">Siphon/mantle</tissue>
    </source>
</reference>
<gene>
    <name evidence="7" type="ORF">MAR_011659</name>
</gene>
<proteinExistence type="predicted"/>
<evidence type="ECO:0000313" key="8">
    <source>
        <dbReference type="Proteomes" id="UP001164746"/>
    </source>
</evidence>
<protein>
    <submittedName>
        <fullName evidence="7">C1QT3-like protein</fullName>
    </submittedName>
</protein>
<keyword evidence="3 5" id="KW-0732">Signal</keyword>
<dbReference type="InterPro" id="IPR001073">
    <property type="entry name" value="C1q_dom"/>
</dbReference>
<dbReference type="SMART" id="SM00110">
    <property type="entry name" value="C1Q"/>
    <property type="match status" value="1"/>
</dbReference>
<name>A0ABY7FUT6_MYAAR</name>
<evidence type="ECO:0000256" key="1">
    <source>
        <dbReference type="ARBA" id="ARBA00004613"/>
    </source>
</evidence>
<organism evidence="7 8">
    <name type="scientific">Mya arenaria</name>
    <name type="common">Soft-shell clam</name>
    <dbReference type="NCBI Taxonomy" id="6604"/>
    <lineage>
        <taxon>Eukaryota</taxon>
        <taxon>Metazoa</taxon>
        <taxon>Spiralia</taxon>
        <taxon>Lophotrochozoa</taxon>
        <taxon>Mollusca</taxon>
        <taxon>Bivalvia</taxon>
        <taxon>Autobranchia</taxon>
        <taxon>Heteroconchia</taxon>
        <taxon>Euheterodonta</taxon>
        <taxon>Imparidentia</taxon>
        <taxon>Neoheterodontei</taxon>
        <taxon>Myida</taxon>
        <taxon>Myoidea</taxon>
        <taxon>Myidae</taxon>
        <taxon>Mya</taxon>
    </lineage>
</organism>
<dbReference type="Proteomes" id="UP001164746">
    <property type="component" value="Chromosome 14"/>
</dbReference>
<dbReference type="PRINTS" id="PR00007">
    <property type="entry name" value="COMPLEMNTC1Q"/>
</dbReference>
<evidence type="ECO:0000313" key="7">
    <source>
        <dbReference type="EMBL" id="WAR25955.1"/>
    </source>
</evidence>
<dbReference type="PANTHER" id="PTHR22923">
    <property type="entry name" value="CEREBELLIN-RELATED"/>
    <property type="match status" value="1"/>
</dbReference>
<dbReference type="InterPro" id="IPR050822">
    <property type="entry name" value="Cerebellin_Synaptic_Org"/>
</dbReference>
<feature type="domain" description="C1q" evidence="6">
    <location>
        <begin position="141"/>
        <end position="277"/>
    </location>
</feature>
<accession>A0ABY7FUT6</accession>
<dbReference type="Pfam" id="PF00386">
    <property type="entry name" value="C1q"/>
    <property type="match status" value="1"/>
</dbReference>